<feature type="coiled-coil region" evidence="5">
    <location>
        <begin position="136"/>
        <end position="163"/>
    </location>
</feature>
<dbReference type="KEGG" id="ldo:LDBPK_250720"/>
<dbReference type="GO" id="GO:0055038">
    <property type="term" value="C:recycling endosome membrane"/>
    <property type="evidence" value="ECO:0007669"/>
    <property type="project" value="TreeGrafter"/>
</dbReference>
<dbReference type="EMBL" id="CP029524">
    <property type="protein sequence ID" value="AYU79403.1"/>
    <property type="molecule type" value="Genomic_DNA"/>
</dbReference>
<dbReference type="Proteomes" id="UP000274082">
    <property type="component" value="Chromosome 25"/>
</dbReference>
<feature type="transmembrane region" description="Helical" evidence="7">
    <location>
        <begin position="237"/>
        <end position="259"/>
    </location>
</feature>
<reference evidence="8 12" key="4">
    <citation type="journal article" date="2018" name="Sci. Rep.">
        <title>A complete Leishmania donovani reference genome identifies novel genetic variations associated with virulence.</title>
        <authorList>
            <person name="Lypaczewski P."/>
            <person name="Hoshizaki J."/>
            <person name="Zhang W.-W."/>
            <person name="McCall L.-I."/>
            <person name="Torcivia-Rodriguez J."/>
            <person name="Simonyan V."/>
            <person name="Kaur A."/>
            <person name="Dewar K."/>
            <person name="Matlashewski G."/>
        </authorList>
    </citation>
    <scope>NUCLEOTIDE SEQUENCE [LARGE SCALE GENOMIC DNA]</scope>
    <source>
        <strain evidence="8 12">LdCL</strain>
    </source>
</reference>
<dbReference type="EMBL" id="FR799612">
    <property type="protein sequence ID" value="CBZ34702.1"/>
    <property type="molecule type" value="Genomic_DNA"/>
</dbReference>
<dbReference type="VEuPathDB" id="TriTrypDB:LdCL_250012400"/>
<dbReference type="OrthoDB" id="242866at2759"/>
<dbReference type="EMBL" id="RHLC01000018">
    <property type="protein sequence ID" value="TPP40689.1"/>
    <property type="molecule type" value="Genomic_DNA"/>
</dbReference>
<organism evidence="8 12">
    <name type="scientific">Leishmania donovani</name>
    <dbReference type="NCBI Taxonomy" id="5661"/>
    <lineage>
        <taxon>Eukaryota</taxon>
        <taxon>Discoba</taxon>
        <taxon>Euglenozoa</taxon>
        <taxon>Kinetoplastea</taxon>
        <taxon>Metakinetoplastina</taxon>
        <taxon>Trypanosomatida</taxon>
        <taxon>Trypanosomatidae</taxon>
        <taxon>Leishmaniinae</taxon>
        <taxon>Leishmania</taxon>
    </lineage>
</organism>
<keyword evidence="3 7" id="KW-1133">Transmembrane helix</keyword>
<dbReference type="GeneID" id="13388648"/>
<keyword evidence="5" id="KW-0175">Coiled coil</keyword>
<feature type="transmembrane region" description="Helical" evidence="7">
    <location>
        <begin position="313"/>
        <end position="340"/>
    </location>
</feature>
<dbReference type="RefSeq" id="XP_003861402.1">
    <property type="nucleotide sequence ID" value="XM_003861354.1"/>
</dbReference>
<accession>A0A3Q8IBN8</accession>
<evidence type="ECO:0000256" key="6">
    <source>
        <dbReference type="SAM" id="MobiDB-lite"/>
    </source>
</evidence>
<dbReference type="AlphaFoldDB" id="A0A3Q8IBN8"/>
<dbReference type="Pfam" id="PF04144">
    <property type="entry name" value="SCAMP"/>
    <property type="match status" value="1"/>
</dbReference>
<evidence type="ECO:0000256" key="2">
    <source>
        <dbReference type="ARBA" id="ARBA00022692"/>
    </source>
</evidence>
<accession>E9BHH6</accession>
<dbReference type="OMA" id="NWIATCV"/>
<feature type="region of interest" description="Disordered" evidence="6">
    <location>
        <begin position="1"/>
        <end position="75"/>
    </location>
</feature>
<evidence type="ECO:0000313" key="12">
    <source>
        <dbReference type="Proteomes" id="UP000274082"/>
    </source>
</evidence>
<evidence type="ECO:0000256" key="1">
    <source>
        <dbReference type="ARBA" id="ARBA00004141"/>
    </source>
</evidence>
<dbReference type="InterPro" id="IPR007273">
    <property type="entry name" value="SCAMP"/>
</dbReference>
<keyword evidence="4 7" id="KW-0472">Membrane</keyword>
<dbReference type="Proteomes" id="UP000008980">
    <property type="component" value="Chromosome 25"/>
</dbReference>
<reference evidence="11" key="3">
    <citation type="submission" date="2011-02" db="EMBL/GenBank/DDBJ databases">
        <title>Whole genome sequencing of Leishmania donovani clinical lines reveals dynamic variation related to drug resistance.</title>
        <authorList>
            <person name="Downing T."/>
            <person name="Imamura H."/>
            <person name="Sanders M."/>
            <person name="Decuypere S."/>
            <person name="Hertz-Fowler C."/>
            <person name="Clark T.G."/>
            <person name="Rijal S."/>
            <person name="Sundar S."/>
            <person name="Quail M.A."/>
            <person name="De Doncker S."/>
            <person name="Maes I."/>
            <person name="Vanaerschot M."/>
            <person name="Stark O."/>
            <person name="Schonian G."/>
            <person name="Dujardin J.C."/>
            <person name="Berriman M."/>
        </authorList>
    </citation>
    <scope>NUCLEOTIDE SEQUENCE [LARGE SCALE GENOMIC DNA]</scope>
    <source>
        <strain evidence="11">BPK282A1</strain>
    </source>
</reference>
<keyword evidence="2 7" id="KW-0812">Transmembrane</keyword>
<name>A0A3Q8IBN8_LEIDO</name>
<reference evidence="9 11" key="1">
    <citation type="journal article" date="2011" name="Genome Res.">
        <title>Whole genome sequencing of multiple Leishmania donovani clinical isolates provides insights into population structure and mechanisms of drug resistance.</title>
        <authorList>
            <person name="Downing T."/>
            <person name="Imamura H."/>
            <person name="Decuypere S."/>
            <person name="Clark T.G."/>
            <person name="Coombs G.H."/>
            <person name="Cotton J.A."/>
            <person name="Hilley J.D."/>
            <person name="de Doncker S."/>
            <person name="Maes I."/>
            <person name="Mottram J.C."/>
            <person name="Quail M.A."/>
            <person name="Rijal S."/>
            <person name="Sanders M."/>
            <person name="Schonian G."/>
            <person name="Stark O."/>
            <person name="Sundar S."/>
            <person name="Vanaerschot M."/>
            <person name="Hertz-Fowler C."/>
            <person name="Dujardin J.C."/>
            <person name="Berriman M."/>
        </authorList>
    </citation>
    <scope>NUCLEOTIDE SEQUENCE [LARGE SCALE GENOMIC DNA]</scope>
    <source>
        <strain evidence="9 11">BPK282A1</strain>
    </source>
</reference>
<evidence type="ECO:0000313" key="8">
    <source>
        <dbReference type="EMBL" id="AYU79403.1"/>
    </source>
</evidence>
<feature type="compositionally biased region" description="Low complexity" evidence="6">
    <location>
        <begin position="46"/>
        <end position="55"/>
    </location>
</feature>
<evidence type="ECO:0000313" key="9">
    <source>
        <dbReference type="EMBL" id="CBZ34702.1"/>
    </source>
</evidence>
<dbReference type="PANTHER" id="PTHR10687">
    <property type="entry name" value="SECRETORY CARRIER-ASSOCIATED MEMBRANE PROTEIN SCAMP"/>
    <property type="match status" value="1"/>
</dbReference>
<reference evidence="13" key="6">
    <citation type="submission" date="2019-02" db="EMBL/GenBank/DDBJ databases">
        <title>FDA dAtabase for Regulatory Grade micrObial Sequences (FDA-ARGOS): Supporting development and validation of Infectious Disease Dx tests.</title>
        <authorList>
            <person name="Duncan R."/>
            <person name="Fisher C."/>
            <person name="Tallon L."/>
            <person name="Sadzewicz L."/>
            <person name="Sengamalay N."/>
            <person name="Ott S."/>
            <person name="Godinez A."/>
            <person name="Nagaraj S."/>
            <person name="Vavikolanu K."/>
            <person name="Nadendla S."/>
            <person name="Aluvathingal J."/>
            <person name="Sichtig H."/>
        </authorList>
    </citation>
    <scope>NUCLEOTIDE SEQUENCE [LARGE SCALE GENOMIC DNA]</scope>
    <source>
        <strain evidence="13">FDAARGOS_361</strain>
    </source>
</reference>
<sequence>MFQGSSETQELRALYNFEPESANNDRNGALPAQTPQQASGGDSGDGESAISGAAIYSPREEQSYESPTSPAAFGTRGDVSVTIAVTPGGDTVTKTKTKVSKTGVLKEVFGVNRKSTKGMTEEQKKTVNLEQRWQNALLEEQRLNDLEQRISREEAVTAELGQTPNFPRKFLCIHPLVYHSISTVPEHRQLFVKMAFWDWVAVCILLVANCGIAIGVSSAPVRSKVVVHADINKVQNGVLAIVHLTGIPLSFLIWYWRIYQGCSTGRPPQHILALSGLFVALAHAIFALAGPKNYGLCGIALAKWIQATRESGVVAPVAIMAVLWAAQAVFTGFMIFRVFVFYRRDLAARRAARRYGMNVVG</sequence>
<dbReference type="Proteomes" id="UP000318447">
    <property type="component" value="Unassembled WGS sequence"/>
</dbReference>
<feature type="transmembrane region" description="Helical" evidence="7">
    <location>
        <begin position="196"/>
        <end position="217"/>
    </location>
</feature>
<evidence type="ECO:0000256" key="7">
    <source>
        <dbReference type="SAM" id="Phobius"/>
    </source>
</evidence>
<feature type="transmembrane region" description="Helical" evidence="7">
    <location>
        <begin position="271"/>
        <end position="289"/>
    </location>
</feature>
<proteinExistence type="predicted"/>
<evidence type="ECO:0000313" key="13">
    <source>
        <dbReference type="Proteomes" id="UP000318447"/>
    </source>
</evidence>
<evidence type="ECO:0000256" key="3">
    <source>
        <dbReference type="ARBA" id="ARBA00022989"/>
    </source>
</evidence>
<keyword evidence="12" id="KW-1185">Reference proteome</keyword>
<dbReference type="GO" id="GO:0015031">
    <property type="term" value="P:protein transport"/>
    <property type="evidence" value="ECO:0007669"/>
    <property type="project" value="InterPro"/>
</dbReference>
<reference evidence="9" key="2">
    <citation type="submission" date="2011-01" db="EMBL/GenBank/DDBJ databases">
        <authorList>
            <person name="Zhao B.P."/>
            <person name="Ren Z.A."/>
            <person name="Li C.D."/>
        </authorList>
    </citation>
    <scope>NUCLEOTIDE SEQUENCE</scope>
    <source>
        <strain evidence="9">BPK282A1</strain>
    </source>
</reference>
<evidence type="ECO:0000256" key="5">
    <source>
        <dbReference type="SAM" id="Coils"/>
    </source>
</evidence>
<dbReference type="SMR" id="A0A3Q8IBN8"/>
<reference evidence="10" key="5">
    <citation type="submission" date="2019-02" db="EMBL/GenBank/DDBJ databases">
        <title>FDA dAtabase for Regulatory Grade micrObial Sequences (FDA-ARGOS): Supporting development and validation of Infectious Disease Dx tests.</title>
        <authorList>
            <person name="Duncan R."/>
            <person name="Fisher C."/>
            <person name="Tallon L.J."/>
            <person name="Sadzewicz L."/>
            <person name="Sengamalay N."/>
            <person name="Ott S."/>
            <person name="Godinez A."/>
            <person name="Nagaraj S."/>
            <person name="Nadendla S."/>
            <person name="Sichtig H."/>
        </authorList>
    </citation>
    <scope>NUCLEOTIDE SEQUENCE</scope>
    <source>
        <strain evidence="10">FDAARGOS_361</strain>
    </source>
</reference>
<dbReference type="GO" id="GO:0032588">
    <property type="term" value="C:trans-Golgi network membrane"/>
    <property type="evidence" value="ECO:0007669"/>
    <property type="project" value="TreeGrafter"/>
</dbReference>
<dbReference type="VEuPathDB" id="TriTrypDB:LDHU3_25.0890"/>
<evidence type="ECO:0000313" key="11">
    <source>
        <dbReference type="Proteomes" id="UP000008980"/>
    </source>
</evidence>
<evidence type="ECO:0000313" key="10">
    <source>
        <dbReference type="EMBL" id="TPP40689.1"/>
    </source>
</evidence>
<comment type="subcellular location">
    <subcellularLocation>
        <location evidence="1">Membrane</location>
        <topology evidence="1">Multi-pass membrane protein</topology>
    </subcellularLocation>
</comment>
<protein>
    <submittedName>
        <fullName evidence="10">SCAMP family protein</fullName>
    </submittedName>
    <submittedName>
        <fullName evidence="8">SCAMP family, putative</fullName>
    </submittedName>
</protein>
<gene>
    <name evidence="10" type="ORF">CGC21_8435</name>
    <name evidence="9" type="ORF">LDBPK_250720</name>
    <name evidence="8" type="ORF">LdCL_250012400</name>
</gene>
<dbReference type="VEuPathDB" id="TriTrypDB:LdBPK_250720.1"/>
<evidence type="ECO:0000256" key="4">
    <source>
        <dbReference type="ARBA" id="ARBA00023136"/>
    </source>
</evidence>
<dbReference type="PANTHER" id="PTHR10687:SF85">
    <property type="entry name" value="SCAMP FAMILY PROTEIN"/>
    <property type="match status" value="1"/>
</dbReference>